<evidence type="ECO:0000313" key="1">
    <source>
        <dbReference type="EMBL" id="MBL1076777.1"/>
    </source>
</evidence>
<evidence type="ECO:0000313" key="2">
    <source>
        <dbReference type="Proteomes" id="UP000602198"/>
    </source>
</evidence>
<organism evidence="1 2">
    <name type="scientific">Nocardia acididurans</name>
    <dbReference type="NCBI Taxonomy" id="2802282"/>
    <lineage>
        <taxon>Bacteria</taxon>
        <taxon>Bacillati</taxon>
        <taxon>Actinomycetota</taxon>
        <taxon>Actinomycetes</taxon>
        <taxon>Mycobacteriales</taxon>
        <taxon>Nocardiaceae</taxon>
        <taxon>Nocardia</taxon>
    </lineage>
</organism>
<accession>A0ABS1M7Z7</accession>
<keyword evidence="2" id="KW-1185">Reference proteome</keyword>
<sequence>MIVVFVKNDIDVLDSGYKDAHDSSVFGIPYAYVKSLWPAARLEKKENLFITAHGNKKLIGDVGPTLELDAGTLAGIIKQIIPSGYTGDIYMSTCNSFEYAKALKKALGVVTSGSDFYGTKKSIDYKIEGPDGSNWHRVTA</sequence>
<dbReference type="Proteomes" id="UP000602198">
    <property type="component" value="Unassembled WGS sequence"/>
</dbReference>
<comment type="caution">
    <text evidence="1">The sequence shown here is derived from an EMBL/GenBank/DDBJ whole genome shotgun (WGS) entry which is preliminary data.</text>
</comment>
<reference evidence="1 2" key="1">
    <citation type="submission" date="2021-01" db="EMBL/GenBank/DDBJ databases">
        <title>WGS of actinomycetes isolated from Thailand.</title>
        <authorList>
            <person name="Thawai C."/>
        </authorList>
    </citation>
    <scope>NUCLEOTIDE SEQUENCE [LARGE SCALE GENOMIC DNA]</scope>
    <source>
        <strain evidence="1 2">LPG 2</strain>
    </source>
</reference>
<protein>
    <submittedName>
        <fullName evidence="1">Uncharacterized protein</fullName>
    </submittedName>
</protein>
<gene>
    <name evidence="1" type="ORF">JK358_20480</name>
</gene>
<dbReference type="EMBL" id="JAERRJ010000007">
    <property type="protein sequence ID" value="MBL1076777.1"/>
    <property type="molecule type" value="Genomic_DNA"/>
</dbReference>
<proteinExistence type="predicted"/>
<name>A0ABS1M7Z7_9NOCA</name>
<dbReference type="RefSeq" id="WP_201949313.1">
    <property type="nucleotide sequence ID" value="NZ_JAERRJ010000007.1"/>
</dbReference>